<comment type="caution">
    <text evidence="2">The sequence shown here is derived from an EMBL/GenBank/DDBJ whole genome shotgun (WGS) entry which is preliminary data.</text>
</comment>
<evidence type="ECO:0000313" key="3">
    <source>
        <dbReference type="Proteomes" id="UP001595692"/>
    </source>
</evidence>
<protein>
    <submittedName>
        <fullName evidence="2">Copper-binding protein</fullName>
    </submittedName>
</protein>
<organism evidence="2 3">
    <name type="scientific">Pseudaeromonas sharmana</name>
    <dbReference type="NCBI Taxonomy" id="328412"/>
    <lineage>
        <taxon>Bacteria</taxon>
        <taxon>Pseudomonadati</taxon>
        <taxon>Pseudomonadota</taxon>
        <taxon>Gammaproteobacteria</taxon>
        <taxon>Aeromonadales</taxon>
        <taxon>Aeromonadaceae</taxon>
        <taxon>Pseudaeromonas</taxon>
    </lineage>
</organism>
<accession>A0ABV8CLW9</accession>
<evidence type="ECO:0000313" key="2">
    <source>
        <dbReference type="EMBL" id="MFC3913094.1"/>
    </source>
</evidence>
<dbReference type="InterPro" id="IPR042230">
    <property type="entry name" value="CusF_sf"/>
</dbReference>
<proteinExistence type="predicted"/>
<gene>
    <name evidence="2" type="ORF">ACFOSS_06380</name>
</gene>
<sequence>MTAISSLLRTTLCCALLLSLTPVFAAEATHDHHAMTASVAAYPLQATVISWQGDRVVLAHQPVSALGWPAMTMPFSLANAQLREGLKPGMVITARFELVPQDSPRLVAWQPQP</sequence>
<feature type="signal peptide" evidence="1">
    <location>
        <begin position="1"/>
        <end position="25"/>
    </location>
</feature>
<dbReference type="RefSeq" id="WP_377151329.1">
    <property type="nucleotide sequence ID" value="NZ_JBHSAF010000005.1"/>
</dbReference>
<name>A0ABV8CLW9_9GAMM</name>
<feature type="chain" id="PRO_5046595239" evidence="1">
    <location>
        <begin position="26"/>
        <end position="113"/>
    </location>
</feature>
<keyword evidence="3" id="KW-1185">Reference proteome</keyword>
<keyword evidence="1" id="KW-0732">Signal</keyword>
<dbReference type="Pfam" id="PF11604">
    <property type="entry name" value="CusF_Ec"/>
    <property type="match status" value="1"/>
</dbReference>
<reference evidence="3" key="1">
    <citation type="journal article" date="2019" name="Int. J. Syst. Evol. Microbiol.">
        <title>The Global Catalogue of Microorganisms (GCM) 10K type strain sequencing project: providing services to taxonomists for standard genome sequencing and annotation.</title>
        <authorList>
            <consortium name="The Broad Institute Genomics Platform"/>
            <consortium name="The Broad Institute Genome Sequencing Center for Infectious Disease"/>
            <person name="Wu L."/>
            <person name="Ma J."/>
        </authorList>
    </citation>
    <scope>NUCLEOTIDE SEQUENCE [LARGE SCALE GENOMIC DNA]</scope>
    <source>
        <strain evidence="3">CCUG 54939</strain>
    </source>
</reference>
<dbReference type="InterPro" id="IPR021647">
    <property type="entry name" value="CusF_Ec"/>
</dbReference>
<dbReference type="EMBL" id="JBHSAF010000005">
    <property type="protein sequence ID" value="MFC3913094.1"/>
    <property type="molecule type" value="Genomic_DNA"/>
</dbReference>
<evidence type="ECO:0000256" key="1">
    <source>
        <dbReference type="SAM" id="SignalP"/>
    </source>
</evidence>
<dbReference type="Gene3D" id="2.40.50.320">
    <property type="entry name" value="Copper binding periplasmic protein CusF"/>
    <property type="match status" value="1"/>
</dbReference>
<dbReference type="Proteomes" id="UP001595692">
    <property type="component" value="Unassembled WGS sequence"/>
</dbReference>